<evidence type="ECO:0000256" key="2">
    <source>
        <dbReference type="SAM" id="Phobius"/>
    </source>
</evidence>
<evidence type="ECO:0000256" key="1">
    <source>
        <dbReference type="SAM" id="MobiDB-lite"/>
    </source>
</evidence>
<sequence>MGIRTLSGDSRETREFIEADFSGSQPNLASRRDVRVVSEAGLKRLAGLDSFGKRAAYMYRDEPPACLYSLFSSSHLEHGNTTRASGFRPSSTLLLHHERHASSFLSLLELRISETAIMVNVAAFFEPRLKLRLHIAETVLIIIALILTGIYISMISFITRSEIMIIPFSVKSLIIIGYQLLSQHTTRYRKWESLKANMILNFIEPVFWLVVIILKGMGMSRSCTGGSCGVSVAVMLVALAIFALTILVAGISYLDHKHFKRTGVPRGSPSGFAQEQQHQPSAHNYGYSQGQK</sequence>
<reference evidence="4" key="1">
    <citation type="submission" date="2015-05" db="EMBL/GenBank/DDBJ databases">
        <authorList>
            <person name="Fogelqvist Johan"/>
        </authorList>
    </citation>
    <scope>NUCLEOTIDE SEQUENCE [LARGE SCALE GENOMIC DNA]</scope>
</reference>
<feature type="transmembrane region" description="Helical" evidence="2">
    <location>
        <begin position="232"/>
        <end position="254"/>
    </location>
</feature>
<feature type="compositionally biased region" description="Polar residues" evidence="1">
    <location>
        <begin position="271"/>
        <end position="292"/>
    </location>
</feature>
<evidence type="ECO:0000313" key="4">
    <source>
        <dbReference type="Proteomes" id="UP000045706"/>
    </source>
</evidence>
<evidence type="ECO:0000313" key="3">
    <source>
        <dbReference type="EMBL" id="CRK43426.1"/>
    </source>
</evidence>
<dbReference type="AlphaFoldDB" id="A0A0G4N9Z9"/>
<keyword evidence="2" id="KW-0472">Membrane</keyword>
<protein>
    <submittedName>
        <fullName evidence="3">Uncharacterized protein</fullName>
    </submittedName>
</protein>
<feature type="transmembrane region" description="Helical" evidence="2">
    <location>
        <begin position="138"/>
        <end position="158"/>
    </location>
</feature>
<gene>
    <name evidence="3" type="ORF">BN1723_005676</name>
</gene>
<keyword evidence="2" id="KW-0812">Transmembrane</keyword>
<name>A0A0G4N9Z9_VERLO</name>
<accession>A0A0G4N9Z9</accession>
<dbReference type="EMBL" id="CVQI01033273">
    <property type="protein sequence ID" value="CRK43426.1"/>
    <property type="molecule type" value="Genomic_DNA"/>
</dbReference>
<proteinExistence type="predicted"/>
<organism evidence="3 4">
    <name type="scientific">Verticillium longisporum</name>
    <name type="common">Verticillium dahliae var. longisporum</name>
    <dbReference type="NCBI Taxonomy" id="100787"/>
    <lineage>
        <taxon>Eukaryota</taxon>
        <taxon>Fungi</taxon>
        <taxon>Dikarya</taxon>
        <taxon>Ascomycota</taxon>
        <taxon>Pezizomycotina</taxon>
        <taxon>Sordariomycetes</taxon>
        <taxon>Hypocreomycetidae</taxon>
        <taxon>Glomerellales</taxon>
        <taxon>Plectosphaerellaceae</taxon>
        <taxon>Verticillium</taxon>
    </lineage>
</organism>
<keyword evidence="2" id="KW-1133">Transmembrane helix</keyword>
<dbReference type="Proteomes" id="UP000045706">
    <property type="component" value="Unassembled WGS sequence"/>
</dbReference>
<feature type="transmembrane region" description="Helical" evidence="2">
    <location>
        <begin position="202"/>
        <end position="220"/>
    </location>
</feature>
<feature type="region of interest" description="Disordered" evidence="1">
    <location>
        <begin position="265"/>
        <end position="292"/>
    </location>
</feature>